<evidence type="ECO:0000256" key="3">
    <source>
        <dbReference type="SAM" id="SignalP"/>
    </source>
</evidence>
<dbReference type="PANTHER" id="PTHR30035">
    <property type="entry name" value="LIPOPROTEIN VACJ-RELATED"/>
    <property type="match status" value="1"/>
</dbReference>
<dbReference type="EMBL" id="CP118166">
    <property type="protein sequence ID" value="WDI30373.1"/>
    <property type="molecule type" value="Genomic_DNA"/>
</dbReference>
<evidence type="ECO:0000313" key="4">
    <source>
        <dbReference type="EMBL" id="WDI30373.1"/>
    </source>
</evidence>
<feature type="chain" id="PRO_5042002148" evidence="3">
    <location>
        <begin position="21"/>
        <end position="268"/>
    </location>
</feature>
<dbReference type="Pfam" id="PF04333">
    <property type="entry name" value="MlaA"/>
    <property type="match status" value="1"/>
</dbReference>
<accession>A0AAF0CF24</accession>
<gene>
    <name evidence="4" type="ORF">PUV54_10420</name>
</gene>
<keyword evidence="5" id="KW-1185">Reference proteome</keyword>
<evidence type="ECO:0000313" key="5">
    <source>
        <dbReference type="Proteomes" id="UP001214043"/>
    </source>
</evidence>
<dbReference type="KEGG" id="hfl:PUV54_10420"/>
<dbReference type="Proteomes" id="UP001214043">
    <property type="component" value="Chromosome"/>
</dbReference>
<dbReference type="RefSeq" id="WP_274492174.1">
    <property type="nucleotide sequence ID" value="NZ_CP118166.1"/>
</dbReference>
<dbReference type="GO" id="GO:0120010">
    <property type="term" value="P:intermembrane phospholipid transfer"/>
    <property type="evidence" value="ECO:0007669"/>
    <property type="project" value="TreeGrafter"/>
</dbReference>
<dbReference type="AlphaFoldDB" id="A0AAF0CF24"/>
<dbReference type="PANTHER" id="PTHR30035:SF3">
    <property type="entry name" value="INTERMEMBRANE PHOSPHOLIPID TRANSPORT SYSTEM LIPOPROTEIN MLAA"/>
    <property type="match status" value="1"/>
</dbReference>
<dbReference type="InterPro" id="IPR007428">
    <property type="entry name" value="MlaA"/>
</dbReference>
<evidence type="ECO:0000256" key="2">
    <source>
        <dbReference type="ARBA" id="ARBA00022729"/>
    </source>
</evidence>
<dbReference type="GO" id="GO:0016020">
    <property type="term" value="C:membrane"/>
    <property type="evidence" value="ECO:0007669"/>
    <property type="project" value="InterPro"/>
</dbReference>
<sequence length="268" mass="29432">MKYLILIAALCLPMAGPAQAQLVGAGEAEDVARELETTQIETGASEADPWEGFNRKMFAVNNTFDRALMVPAAKAYRAVTHKKQRKGIRNFLANLRTPVTLVNDILQGEFGRAGETAGRFVINSTIGFGGMGDPAERLGIEQHSEDFGQTLAVWGVDSGPYVVLPFFGPSTVRDGLGSAADVAADPAIWIRTEPAQYFRYSRTGANLLSTREPLIEPLADIEADSLDFYASIRSFYLQSRKREIANGRTTFDDLPDIGEFEEFDEELE</sequence>
<name>A0AAF0CF24_9PROT</name>
<reference evidence="4" key="1">
    <citation type="submission" date="2023-02" db="EMBL/GenBank/DDBJ databases">
        <title>Genome sequence of Hyphococcus flavus.</title>
        <authorList>
            <person name="Rong J.-C."/>
            <person name="Zhao Q."/>
            <person name="Yi M."/>
            <person name="Wu J.-Y."/>
        </authorList>
    </citation>
    <scope>NUCLEOTIDE SEQUENCE</scope>
    <source>
        <strain evidence="4">MCCC 1K03223</strain>
    </source>
</reference>
<proteinExistence type="inferred from homology"/>
<dbReference type="PRINTS" id="PR01805">
    <property type="entry name" value="VACJLIPOPROT"/>
</dbReference>
<feature type="signal peptide" evidence="3">
    <location>
        <begin position="1"/>
        <end position="20"/>
    </location>
</feature>
<keyword evidence="4" id="KW-0449">Lipoprotein</keyword>
<organism evidence="4 5">
    <name type="scientific">Hyphococcus flavus</name>
    <dbReference type="NCBI Taxonomy" id="1866326"/>
    <lineage>
        <taxon>Bacteria</taxon>
        <taxon>Pseudomonadati</taxon>
        <taxon>Pseudomonadota</taxon>
        <taxon>Alphaproteobacteria</taxon>
        <taxon>Parvularculales</taxon>
        <taxon>Parvularculaceae</taxon>
        <taxon>Hyphococcus</taxon>
    </lineage>
</organism>
<protein>
    <submittedName>
        <fullName evidence="4">VacJ family lipoprotein</fullName>
    </submittedName>
</protein>
<evidence type="ECO:0000256" key="1">
    <source>
        <dbReference type="ARBA" id="ARBA00010634"/>
    </source>
</evidence>
<comment type="similarity">
    <text evidence="1">Belongs to the MlaA family.</text>
</comment>
<keyword evidence="2 3" id="KW-0732">Signal</keyword>